<keyword evidence="1" id="KW-0808">Transferase</keyword>
<evidence type="ECO:0000313" key="1">
    <source>
        <dbReference type="EMBL" id="VAW49740.1"/>
    </source>
</evidence>
<dbReference type="InterPro" id="IPR007536">
    <property type="entry name" value="16SrRNA_methylTrfase_J"/>
</dbReference>
<sequence length="285" mass="31452">MSDATSTPIAIQVSPFGDAAQALKEAQQLSQTLQLPLITDMPKEEHPKIRLGWHQTQKDPTPKLALFQPDSGAVFIDFTQGKKAHRRQFGGGKGQPLVRAMGKLENRLPRIIDATAGMGGDSFVLASLGFEVLMLERSLAVSALLEDALLRGRKHAESDIELLNGLNRLQVMHTDSATFLQTQTSLKPEVEVVYMDPMYPEKKKKAATKKEMKILQNLVGPDKDSQILLQAALNTACYRVVVKRPKNAPIILLSNPNLVPTSQITSPNTRYDVYSMKALSSKIRL</sequence>
<dbReference type="Pfam" id="PF04445">
    <property type="entry name" value="SAM_MT"/>
    <property type="match status" value="1"/>
</dbReference>
<dbReference type="PANTHER" id="PTHR36112">
    <property type="entry name" value="RIBOSOMAL RNA SMALL SUBUNIT METHYLTRANSFERASE J"/>
    <property type="match status" value="1"/>
</dbReference>
<keyword evidence="1" id="KW-0489">Methyltransferase</keyword>
<protein>
    <submittedName>
        <fullName evidence="1">16S rRNA (Guanine(1516)-N(2))-methyltransferase</fullName>
        <ecNumber evidence="1">2.1.1.242</ecNumber>
    </submittedName>
</protein>
<accession>A0A3B0WBF3</accession>
<dbReference type="InterPro" id="IPR029063">
    <property type="entry name" value="SAM-dependent_MTases_sf"/>
</dbReference>
<dbReference type="GO" id="GO:0008990">
    <property type="term" value="F:rRNA (guanine-N2-)-methyltransferase activity"/>
    <property type="evidence" value="ECO:0007669"/>
    <property type="project" value="InterPro"/>
</dbReference>
<dbReference type="PANTHER" id="PTHR36112:SF1">
    <property type="entry name" value="RIBOSOMAL RNA SMALL SUBUNIT METHYLTRANSFERASE J"/>
    <property type="match status" value="1"/>
</dbReference>
<reference evidence="1" key="1">
    <citation type="submission" date="2018-06" db="EMBL/GenBank/DDBJ databases">
        <authorList>
            <person name="Zhirakovskaya E."/>
        </authorList>
    </citation>
    <scope>NUCLEOTIDE SEQUENCE</scope>
</reference>
<dbReference type="SUPFAM" id="SSF53335">
    <property type="entry name" value="S-adenosyl-L-methionine-dependent methyltransferases"/>
    <property type="match status" value="1"/>
</dbReference>
<organism evidence="1">
    <name type="scientific">hydrothermal vent metagenome</name>
    <dbReference type="NCBI Taxonomy" id="652676"/>
    <lineage>
        <taxon>unclassified sequences</taxon>
        <taxon>metagenomes</taxon>
        <taxon>ecological metagenomes</taxon>
    </lineage>
</organism>
<dbReference type="HAMAP" id="MF_01523">
    <property type="entry name" value="16SrRNA_methyltr_J"/>
    <property type="match status" value="1"/>
</dbReference>
<dbReference type="EC" id="2.1.1.242" evidence="1"/>
<dbReference type="EMBL" id="UOFB01000375">
    <property type="protein sequence ID" value="VAW49740.1"/>
    <property type="molecule type" value="Genomic_DNA"/>
</dbReference>
<dbReference type="Gene3D" id="3.40.50.150">
    <property type="entry name" value="Vaccinia Virus protein VP39"/>
    <property type="match status" value="1"/>
</dbReference>
<dbReference type="AlphaFoldDB" id="A0A3B0WBF3"/>
<proteinExistence type="inferred from homology"/>
<gene>
    <name evidence="1" type="ORF">MNBD_GAMMA04-1175</name>
</gene>
<name>A0A3B0WBF3_9ZZZZ</name>